<protein>
    <recommendedName>
        <fullName evidence="3">STAS/SEC14 domain-containing protein</fullName>
    </recommendedName>
</protein>
<comment type="caution">
    <text evidence="1">The sequence shown here is derived from an EMBL/GenBank/DDBJ whole genome shotgun (WGS) entry which is preliminary data.</text>
</comment>
<organism evidence="1 2">
    <name type="scientific">Hymenobacter citatus</name>
    <dbReference type="NCBI Taxonomy" id="2763506"/>
    <lineage>
        <taxon>Bacteria</taxon>
        <taxon>Pseudomonadati</taxon>
        <taxon>Bacteroidota</taxon>
        <taxon>Cytophagia</taxon>
        <taxon>Cytophagales</taxon>
        <taxon>Hymenobacteraceae</taxon>
        <taxon>Hymenobacter</taxon>
    </lineage>
</organism>
<evidence type="ECO:0008006" key="3">
    <source>
        <dbReference type="Google" id="ProtNLM"/>
    </source>
</evidence>
<name>A0ABR7MLD2_9BACT</name>
<gene>
    <name evidence="1" type="ORF">H8B15_12580</name>
</gene>
<evidence type="ECO:0000313" key="2">
    <source>
        <dbReference type="Proteomes" id="UP000622017"/>
    </source>
</evidence>
<sequence>MPIVALPIVFENTAGIIAAHSDGYALVRYHALTRRSNDLRNLLEYLGSFLVDRGWQRILCDARNMKALTLDEQRWIQEQWYSSNVMRPNQLSTVYLSEEDASVQLLLEEMAPVAQTPHTFSSLKEAQTYLAKYL</sequence>
<evidence type="ECO:0000313" key="1">
    <source>
        <dbReference type="EMBL" id="MBC6611763.1"/>
    </source>
</evidence>
<accession>A0ABR7MLD2</accession>
<reference evidence="1 2" key="1">
    <citation type="submission" date="2020-08" db="EMBL/GenBank/DDBJ databases">
        <title>Hymenobacter sp.</title>
        <authorList>
            <person name="Kim M.K."/>
        </authorList>
    </citation>
    <scope>NUCLEOTIDE SEQUENCE [LARGE SCALE GENOMIC DNA]</scope>
    <source>
        <strain evidence="1 2">BT507</strain>
    </source>
</reference>
<dbReference type="RefSeq" id="WP_187320042.1">
    <property type="nucleotide sequence ID" value="NZ_JACSCY010000009.1"/>
</dbReference>
<keyword evidence="2" id="KW-1185">Reference proteome</keyword>
<proteinExistence type="predicted"/>
<dbReference type="Proteomes" id="UP000622017">
    <property type="component" value="Unassembled WGS sequence"/>
</dbReference>
<dbReference type="EMBL" id="JACSCY010000009">
    <property type="protein sequence ID" value="MBC6611763.1"/>
    <property type="molecule type" value="Genomic_DNA"/>
</dbReference>